<keyword evidence="1" id="KW-0812">Transmembrane</keyword>
<dbReference type="Pfam" id="PF06170">
    <property type="entry name" value="DUF983"/>
    <property type="match status" value="1"/>
</dbReference>
<evidence type="ECO:0000256" key="1">
    <source>
        <dbReference type="SAM" id="Phobius"/>
    </source>
</evidence>
<sequence>MATSKFSALTHSKCPRCRVGKVFEGKAYGFRKQKMNEFCPVCGVKFEVEPGYFYAAMYVSYAFSVAQIVSLAVATYIITRSESPWLYLGVLFFTTLIFAPFNFRYSRLVLLHYMTPKISYNPRYEEEAADVEKQ</sequence>
<organism evidence="2 3">
    <name type="scientific">Sphingobacterium spiritivorum</name>
    <name type="common">Flavobacterium spiritivorum</name>
    <dbReference type="NCBI Taxonomy" id="258"/>
    <lineage>
        <taxon>Bacteria</taxon>
        <taxon>Pseudomonadati</taxon>
        <taxon>Bacteroidota</taxon>
        <taxon>Sphingobacteriia</taxon>
        <taxon>Sphingobacteriales</taxon>
        <taxon>Sphingobacteriaceae</taxon>
        <taxon>Sphingobacterium</taxon>
    </lineage>
</organism>
<protein>
    <recommendedName>
        <fullName evidence="4">DUF983 domain-containing protein</fullName>
    </recommendedName>
</protein>
<dbReference type="Proteomes" id="UP000254893">
    <property type="component" value="Unassembled WGS sequence"/>
</dbReference>
<proteinExistence type="predicted"/>
<keyword evidence="1" id="KW-1133">Transmembrane helix</keyword>
<evidence type="ECO:0000313" key="3">
    <source>
        <dbReference type="Proteomes" id="UP000254893"/>
    </source>
</evidence>
<dbReference type="InterPro" id="IPR009325">
    <property type="entry name" value="DUF983"/>
</dbReference>
<dbReference type="RefSeq" id="WP_115169703.1">
    <property type="nucleotide sequence ID" value="NZ_UGYW01000002.1"/>
</dbReference>
<name>A0A380BQR1_SPHSI</name>
<dbReference type="AlphaFoldDB" id="A0A380BQR1"/>
<reference evidence="2 3" key="1">
    <citation type="submission" date="2018-06" db="EMBL/GenBank/DDBJ databases">
        <authorList>
            <consortium name="Pathogen Informatics"/>
            <person name="Doyle S."/>
        </authorList>
    </citation>
    <scope>NUCLEOTIDE SEQUENCE [LARGE SCALE GENOMIC DNA]</scope>
    <source>
        <strain evidence="2 3">NCTC11388</strain>
    </source>
</reference>
<gene>
    <name evidence="2" type="ORF">NCTC11388_01536</name>
</gene>
<evidence type="ECO:0000313" key="2">
    <source>
        <dbReference type="EMBL" id="SUJ05202.1"/>
    </source>
</evidence>
<accession>A0A380BQR1</accession>
<feature type="transmembrane region" description="Helical" evidence="1">
    <location>
        <begin position="85"/>
        <end position="103"/>
    </location>
</feature>
<keyword evidence="1" id="KW-0472">Membrane</keyword>
<evidence type="ECO:0008006" key="4">
    <source>
        <dbReference type="Google" id="ProtNLM"/>
    </source>
</evidence>
<dbReference type="EMBL" id="UGYW01000002">
    <property type="protein sequence ID" value="SUJ05202.1"/>
    <property type="molecule type" value="Genomic_DNA"/>
</dbReference>
<feature type="transmembrane region" description="Helical" evidence="1">
    <location>
        <begin position="55"/>
        <end position="78"/>
    </location>
</feature>